<feature type="non-terminal residue" evidence="2">
    <location>
        <position position="171"/>
    </location>
</feature>
<accession>A0A2R6NRZ4</accession>
<protein>
    <submittedName>
        <fullName evidence="2">Uncharacterized protein</fullName>
    </submittedName>
</protein>
<evidence type="ECO:0000256" key="1">
    <source>
        <dbReference type="SAM" id="SignalP"/>
    </source>
</evidence>
<sequence length="171" mass="19373">MIFLLMIRDILPCWFLELSASVDKFINAATVTIVGGKRKVKTLRWVFNGREAKELAEKFKLFYGSLSAVCGIYSTQIPDHIQLSLSHINTNLQPCFSALGGQFEEIHMHLDKARVALLDAITELQPVICMSIARELRIRANEQRRGKSLAFDQSSVYYDCEDFPEPTITTS</sequence>
<evidence type="ECO:0000313" key="3">
    <source>
        <dbReference type="Proteomes" id="UP000186601"/>
    </source>
</evidence>
<name>A0A2R6NRZ4_9APHY</name>
<dbReference type="EMBL" id="MLYV02000923">
    <property type="protein sequence ID" value="PSR75158.1"/>
    <property type="molecule type" value="Genomic_DNA"/>
</dbReference>
<reference evidence="2 3" key="1">
    <citation type="submission" date="2018-02" db="EMBL/GenBank/DDBJ databases">
        <title>Genome sequence of the basidiomycete white-rot fungus Phlebia centrifuga.</title>
        <authorList>
            <person name="Granchi Z."/>
            <person name="Peng M."/>
            <person name="de Vries R.P."/>
            <person name="Hilden K."/>
            <person name="Makela M.R."/>
            <person name="Grigoriev I."/>
            <person name="Riley R."/>
        </authorList>
    </citation>
    <scope>NUCLEOTIDE SEQUENCE [LARGE SCALE GENOMIC DNA]</scope>
    <source>
        <strain evidence="2 3">FBCC195</strain>
    </source>
</reference>
<evidence type="ECO:0000313" key="2">
    <source>
        <dbReference type="EMBL" id="PSR75158.1"/>
    </source>
</evidence>
<proteinExistence type="predicted"/>
<gene>
    <name evidence="2" type="ORF">PHLCEN_2v9287</name>
</gene>
<keyword evidence="1" id="KW-0732">Signal</keyword>
<feature type="chain" id="PRO_5015311897" evidence="1">
    <location>
        <begin position="22"/>
        <end position="171"/>
    </location>
</feature>
<comment type="caution">
    <text evidence="2">The sequence shown here is derived from an EMBL/GenBank/DDBJ whole genome shotgun (WGS) entry which is preliminary data.</text>
</comment>
<organism evidence="2 3">
    <name type="scientific">Hermanssonia centrifuga</name>
    <dbReference type="NCBI Taxonomy" id="98765"/>
    <lineage>
        <taxon>Eukaryota</taxon>
        <taxon>Fungi</taxon>
        <taxon>Dikarya</taxon>
        <taxon>Basidiomycota</taxon>
        <taxon>Agaricomycotina</taxon>
        <taxon>Agaricomycetes</taxon>
        <taxon>Polyporales</taxon>
        <taxon>Meruliaceae</taxon>
        <taxon>Hermanssonia</taxon>
    </lineage>
</organism>
<dbReference type="AlphaFoldDB" id="A0A2R6NRZ4"/>
<keyword evidence="3" id="KW-1185">Reference proteome</keyword>
<dbReference type="Proteomes" id="UP000186601">
    <property type="component" value="Unassembled WGS sequence"/>
</dbReference>
<feature type="signal peptide" evidence="1">
    <location>
        <begin position="1"/>
        <end position="21"/>
    </location>
</feature>